<organism evidence="1 2">
    <name type="scientific">Araneus ventricosus</name>
    <name type="common">Orbweaver spider</name>
    <name type="synonym">Epeira ventricosa</name>
    <dbReference type="NCBI Taxonomy" id="182803"/>
    <lineage>
        <taxon>Eukaryota</taxon>
        <taxon>Metazoa</taxon>
        <taxon>Ecdysozoa</taxon>
        <taxon>Arthropoda</taxon>
        <taxon>Chelicerata</taxon>
        <taxon>Arachnida</taxon>
        <taxon>Araneae</taxon>
        <taxon>Araneomorphae</taxon>
        <taxon>Entelegynae</taxon>
        <taxon>Araneoidea</taxon>
        <taxon>Araneidae</taxon>
        <taxon>Araneus</taxon>
    </lineage>
</organism>
<dbReference type="EMBL" id="BGPR01011020">
    <property type="protein sequence ID" value="GBN49202.1"/>
    <property type="molecule type" value="Genomic_DNA"/>
</dbReference>
<dbReference type="Proteomes" id="UP000499080">
    <property type="component" value="Unassembled WGS sequence"/>
</dbReference>
<reference evidence="1 2" key="1">
    <citation type="journal article" date="2019" name="Sci. Rep.">
        <title>Orb-weaving spider Araneus ventricosus genome elucidates the spidroin gene catalogue.</title>
        <authorList>
            <person name="Kono N."/>
            <person name="Nakamura H."/>
            <person name="Ohtoshi R."/>
            <person name="Moran D.A.P."/>
            <person name="Shinohara A."/>
            <person name="Yoshida Y."/>
            <person name="Fujiwara M."/>
            <person name="Mori M."/>
            <person name="Tomita M."/>
            <person name="Arakawa K."/>
        </authorList>
    </citation>
    <scope>NUCLEOTIDE SEQUENCE [LARGE SCALE GENOMIC DNA]</scope>
</reference>
<comment type="caution">
    <text evidence="1">The sequence shown here is derived from an EMBL/GenBank/DDBJ whole genome shotgun (WGS) entry which is preliminary data.</text>
</comment>
<name>A0A4Y2PDM3_ARAVE</name>
<accession>A0A4Y2PDM3</accession>
<gene>
    <name evidence="1" type="ORF">AVEN_249669_1</name>
</gene>
<protein>
    <submittedName>
        <fullName evidence="1">Uncharacterized protein</fullName>
    </submittedName>
</protein>
<keyword evidence="2" id="KW-1185">Reference proteome</keyword>
<proteinExistence type="predicted"/>
<evidence type="ECO:0000313" key="2">
    <source>
        <dbReference type="Proteomes" id="UP000499080"/>
    </source>
</evidence>
<evidence type="ECO:0000313" key="1">
    <source>
        <dbReference type="EMBL" id="GBN49202.1"/>
    </source>
</evidence>
<sequence>MLCSTSGQIFVPSFTQLDIQLEDNLRSGKNLGGSLVRPPPCTAGRVPFVGETLPPPSIGRIITTLAWFLQSRSRYLTTGPPRSLQHSLTGLFSYPGWVGSVSPFDRETLMAFSRPKEGV</sequence>
<dbReference type="AlphaFoldDB" id="A0A4Y2PDM3"/>